<dbReference type="InterPro" id="IPR018721">
    <property type="entry name" value="DUF2252"/>
</dbReference>
<sequence>MIGSTGWAAPTALREDGTARRTRVPVKLLTAFEPVERDPVAIVTATNPERVPDLVPIRHGRMITSPFAFLRGSAAVMAADLARGADTGLHGHICGDAHAANFGLYASPERRQVMDVNDFDETAVGPWDWDLKRLVTSLVSAGREAGLPDGECRTAARDCARGYRTAIRELADMPLLDAYYLTTDHSTLEHYGIGDLVDTFDRVRRKARKNTSRRVAEKFTARLDHDAWRFTPDPPILVPLDSTDAFPVIEGLESYAGTLEEEIRTLFGRYAVVDVAHRIVGLGSVGYRSYVVLLHGNGDEALVLQVKQARASALAPYLPPAPEQHPGERVVRGQRWMQTVSDVLLGWTTIDSRPYLVRQFRDMKGSIDPTTLRAGQLDDYARVVGVVLARAHAQSIDPRILDGYCAPAPEDGEEFDEAFASFAVAYADQTEADHAALAAAVTSGALPAVTGV</sequence>
<reference evidence="1" key="2">
    <citation type="submission" date="2020-09" db="EMBL/GenBank/DDBJ databases">
        <authorList>
            <person name="Sun Q."/>
            <person name="Ohkuma M."/>
        </authorList>
    </citation>
    <scope>NUCLEOTIDE SEQUENCE</scope>
    <source>
        <strain evidence="1">JCM 19831</strain>
    </source>
</reference>
<dbReference type="Pfam" id="PF10009">
    <property type="entry name" value="DUF2252"/>
    <property type="match status" value="1"/>
</dbReference>
<dbReference type="PANTHER" id="PTHR39441:SF1">
    <property type="entry name" value="DUF2252 DOMAIN-CONTAINING PROTEIN"/>
    <property type="match status" value="1"/>
</dbReference>
<dbReference type="PANTHER" id="PTHR39441">
    <property type="entry name" value="DUF2252 DOMAIN-CONTAINING PROTEIN"/>
    <property type="match status" value="1"/>
</dbReference>
<evidence type="ECO:0008006" key="3">
    <source>
        <dbReference type="Google" id="ProtNLM"/>
    </source>
</evidence>
<protein>
    <recommendedName>
        <fullName evidence="3">DUF2252 domain-containing protein</fullName>
    </recommendedName>
</protein>
<evidence type="ECO:0000313" key="1">
    <source>
        <dbReference type="EMBL" id="GGM83043.1"/>
    </source>
</evidence>
<gene>
    <name evidence="1" type="ORF">GCM10007977_100540</name>
</gene>
<organism evidence="1 2">
    <name type="scientific">Dactylosporangium sucinum</name>
    <dbReference type="NCBI Taxonomy" id="1424081"/>
    <lineage>
        <taxon>Bacteria</taxon>
        <taxon>Bacillati</taxon>
        <taxon>Actinomycetota</taxon>
        <taxon>Actinomycetes</taxon>
        <taxon>Micromonosporales</taxon>
        <taxon>Micromonosporaceae</taxon>
        <taxon>Dactylosporangium</taxon>
    </lineage>
</organism>
<dbReference type="EMBL" id="BMPI01000091">
    <property type="protein sequence ID" value="GGM83043.1"/>
    <property type="molecule type" value="Genomic_DNA"/>
</dbReference>
<comment type="caution">
    <text evidence="1">The sequence shown here is derived from an EMBL/GenBank/DDBJ whole genome shotgun (WGS) entry which is preliminary data.</text>
</comment>
<dbReference type="Proteomes" id="UP000642070">
    <property type="component" value="Unassembled WGS sequence"/>
</dbReference>
<keyword evidence="2" id="KW-1185">Reference proteome</keyword>
<proteinExistence type="predicted"/>
<dbReference type="RefSeq" id="WP_190257204.1">
    <property type="nucleotide sequence ID" value="NZ_BMPI01000091.1"/>
</dbReference>
<name>A0A917X6Z4_9ACTN</name>
<dbReference type="AlphaFoldDB" id="A0A917X6Z4"/>
<reference evidence="1" key="1">
    <citation type="journal article" date="2014" name="Int. J. Syst. Evol. Microbiol.">
        <title>Complete genome sequence of Corynebacterium casei LMG S-19264T (=DSM 44701T), isolated from a smear-ripened cheese.</title>
        <authorList>
            <consortium name="US DOE Joint Genome Institute (JGI-PGF)"/>
            <person name="Walter F."/>
            <person name="Albersmeier A."/>
            <person name="Kalinowski J."/>
            <person name="Ruckert C."/>
        </authorList>
    </citation>
    <scope>NUCLEOTIDE SEQUENCE</scope>
    <source>
        <strain evidence="1">JCM 19831</strain>
    </source>
</reference>
<evidence type="ECO:0000313" key="2">
    <source>
        <dbReference type="Proteomes" id="UP000642070"/>
    </source>
</evidence>
<accession>A0A917X6Z4</accession>